<gene>
    <name evidence="3" type="ORF">MOQ_005478</name>
</gene>
<feature type="compositionally biased region" description="Basic and acidic residues" evidence="1">
    <location>
        <begin position="68"/>
        <end position="82"/>
    </location>
</feature>
<feature type="signal peptide" evidence="2">
    <location>
        <begin position="1"/>
        <end position="28"/>
    </location>
</feature>
<accession>K2MUG4</accession>
<feature type="chain" id="PRO_5003861471" evidence="2">
    <location>
        <begin position="29"/>
        <end position="331"/>
    </location>
</feature>
<organism evidence="3 4">
    <name type="scientific">Trypanosoma cruzi marinkellei</name>
    <dbReference type="NCBI Taxonomy" id="85056"/>
    <lineage>
        <taxon>Eukaryota</taxon>
        <taxon>Discoba</taxon>
        <taxon>Euglenozoa</taxon>
        <taxon>Kinetoplastea</taxon>
        <taxon>Metakinetoplastina</taxon>
        <taxon>Trypanosomatida</taxon>
        <taxon>Trypanosomatidae</taxon>
        <taxon>Trypanosoma</taxon>
        <taxon>Schizotrypanum</taxon>
    </lineage>
</organism>
<protein>
    <submittedName>
        <fullName evidence="3">Mucin-associated surface protein (MASP), putative</fullName>
    </submittedName>
</protein>
<sequence length="331" mass="34256">MAMMMTGRVLLVYALCVLWCGIAGGVCAEGEDAADVGTVSGGEVLSKNTQNEMSPSEVLGSQNLPSGDEDKEKKKAPEEKLITLKGLQSPQVPEELKEKDKTGLETHKVEKKEKAPQTKTSTVQITTLATTQIPEVKLPEGIPAKAGPEEDVSLTGSNDAQKLTQQRHENSSSQTEKTAEAPDPPATKGVPPQKAQETTTENSMESVTGDSPPESTETFISTSGRSEAQSTENGNDAQQSNPNESHGDLEGGDIHTAPTASEAAPQTAETAIIARTNGTTTPGYSDGSTVKMSNATVPGDSDGGTAASRSTSPLLLLLLVVCAAAAAVVAA</sequence>
<feature type="compositionally biased region" description="Polar residues" evidence="1">
    <location>
        <begin position="117"/>
        <end position="133"/>
    </location>
</feature>
<feature type="compositionally biased region" description="Basic and acidic residues" evidence="1">
    <location>
        <begin position="94"/>
        <end position="116"/>
    </location>
</feature>
<reference evidence="3 4" key="1">
    <citation type="journal article" date="2012" name="BMC Genomics">
        <title>Comparative genomic analysis of human infective Trypanosoma cruzi lineages with the bat-restricted subspecies T. cruzi marinkellei.</title>
        <authorList>
            <person name="Franzen O."/>
            <person name="Talavera-Lopez C."/>
            <person name="Ochaya S."/>
            <person name="Butler C.E."/>
            <person name="Messenger L.A."/>
            <person name="Lewis M.D."/>
            <person name="Llewellyn M.S."/>
            <person name="Marinkelle C.J."/>
            <person name="Tyler K.M."/>
            <person name="Miles M.A."/>
            <person name="Andersson B."/>
        </authorList>
    </citation>
    <scope>NUCLEOTIDE SEQUENCE [LARGE SCALE GENOMIC DNA]</scope>
    <source>
        <strain evidence="3 4">B7</strain>
    </source>
</reference>
<comment type="caution">
    <text evidence="3">The sequence shown here is derived from an EMBL/GenBank/DDBJ whole genome shotgun (WGS) entry which is preliminary data.</text>
</comment>
<proteinExistence type="predicted"/>
<dbReference type="AlphaFoldDB" id="K2MUG4"/>
<keyword evidence="2" id="KW-0732">Signal</keyword>
<name>K2MUG4_TRYCR</name>
<evidence type="ECO:0000256" key="1">
    <source>
        <dbReference type="SAM" id="MobiDB-lite"/>
    </source>
</evidence>
<keyword evidence="4" id="KW-1185">Reference proteome</keyword>
<feature type="compositionally biased region" description="Polar residues" evidence="1">
    <location>
        <begin position="154"/>
        <end position="164"/>
    </location>
</feature>
<evidence type="ECO:0000313" key="4">
    <source>
        <dbReference type="Proteomes" id="UP000007350"/>
    </source>
</evidence>
<feature type="compositionally biased region" description="Polar residues" evidence="1">
    <location>
        <begin position="46"/>
        <end position="65"/>
    </location>
</feature>
<feature type="region of interest" description="Disordered" evidence="1">
    <location>
        <begin position="46"/>
        <end position="308"/>
    </location>
</feature>
<dbReference type="Proteomes" id="UP000007350">
    <property type="component" value="Unassembled WGS sequence"/>
</dbReference>
<feature type="compositionally biased region" description="Polar residues" evidence="1">
    <location>
        <begin position="195"/>
        <end position="244"/>
    </location>
</feature>
<evidence type="ECO:0000256" key="2">
    <source>
        <dbReference type="SAM" id="SignalP"/>
    </source>
</evidence>
<dbReference type="EMBL" id="AHKC01011820">
    <property type="protein sequence ID" value="EKF30705.1"/>
    <property type="molecule type" value="Genomic_DNA"/>
</dbReference>
<evidence type="ECO:0000313" key="3">
    <source>
        <dbReference type="EMBL" id="EKF30705.1"/>
    </source>
</evidence>
<dbReference type="OrthoDB" id="255424at2759"/>
<feature type="compositionally biased region" description="Polar residues" evidence="1">
    <location>
        <begin position="276"/>
        <end position="296"/>
    </location>
</feature>